<feature type="compositionally biased region" description="Basic and acidic residues" evidence="1">
    <location>
        <begin position="138"/>
        <end position="149"/>
    </location>
</feature>
<feature type="region of interest" description="Disordered" evidence="1">
    <location>
        <begin position="1"/>
        <end position="46"/>
    </location>
</feature>
<evidence type="ECO:0000256" key="1">
    <source>
        <dbReference type="SAM" id="MobiDB-lite"/>
    </source>
</evidence>
<dbReference type="AlphaFoldDB" id="A0AAI9XR83"/>
<comment type="caution">
    <text evidence="2">The sequence shown here is derived from an EMBL/GenBank/DDBJ whole genome shotgun (WGS) entry which is preliminary data.</text>
</comment>
<accession>A0AAI9XR83</accession>
<gene>
    <name evidence="2" type="ORF">CCUS01_09930</name>
</gene>
<feature type="region of interest" description="Disordered" evidence="1">
    <location>
        <begin position="89"/>
        <end position="149"/>
    </location>
</feature>
<organism evidence="2 3">
    <name type="scientific">Colletotrichum cuscutae</name>
    <dbReference type="NCBI Taxonomy" id="1209917"/>
    <lineage>
        <taxon>Eukaryota</taxon>
        <taxon>Fungi</taxon>
        <taxon>Dikarya</taxon>
        <taxon>Ascomycota</taxon>
        <taxon>Pezizomycotina</taxon>
        <taxon>Sordariomycetes</taxon>
        <taxon>Hypocreomycetidae</taxon>
        <taxon>Glomerellales</taxon>
        <taxon>Glomerellaceae</taxon>
        <taxon>Colletotrichum</taxon>
        <taxon>Colletotrichum acutatum species complex</taxon>
    </lineage>
</organism>
<feature type="compositionally biased region" description="Polar residues" evidence="1">
    <location>
        <begin position="9"/>
        <end position="26"/>
    </location>
</feature>
<dbReference type="EMBL" id="MPDP01000284">
    <property type="protein sequence ID" value="KAK1456766.1"/>
    <property type="molecule type" value="Genomic_DNA"/>
</dbReference>
<name>A0AAI9XR83_9PEZI</name>
<protein>
    <submittedName>
        <fullName evidence="2">Uncharacterized protein</fullName>
    </submittedName>
</protein>
<evidence type="ECO:0000313" key="3">
    <source>
        <dbReference type="Proteomes" id="UP001239213"/>
    </source>
</evidence>
<reference evidence="2" key="1">
    <citation type="submission" date="2016-11" db="EMBL/GenBank/DDBJ databases">
        <title>The genome sequence of Colletotrichum cuscutae.</title>
        <authorList>
            <person name="Baroncelli R."/>
        </authorList>
    </citation>
    <scope>NUCLEOTIDE SEQUENCE</scope>
    <source>
        <strain evidence="2">IMI 304802</strain>
    </source>
</reference>
<sequence>MSLSHDTDELQSMSLIKCHPQNNESAPLSKKSHNPEENLSTGLADPRKLKRLQDLLSSHPTPLLGLPTELRKYHASSWSMINSLLCGRSPFSGTSVHEEKEGGRDKEREKRNQEWDRREGTAERLTPPGLRTFTSETDSDRDLQEIEPRRLRYRGQRDGEVRSNVVRLVSSLENIAQAVVMQPKGSQKKHVILTRQIRKRHRVLRRSRCSFGSGRATERERVDVCVELVSDFVFPALGWDPYHGSWVDIPGLDSPVYIEERQPSVPSSEVRLAVDEGPHMMQLPTALCHKPVSGRLRGNSMYWQARRLGSPLPKVTLLHQGKVMLVVDLYCVVVAGWSAIYPLLPRDCRPILGTTETRNVALKGLVLAIITPPTWSQIKKKPHQARRAWMAETATSRVSQAKPLGFTEDAMSLKISQSTSNAMSQAVLALRLPVAPLAAGTTYRTGRPRV</sequence>
<keyword evidence="3" id="KW-1185">Reference proteome</keyword>
<feature type="compositionally biased region" description="Basic and acidic residues" evidence="1">
    <location>
        <begin position="96"/>
        <end position="122"/>
    </location>
</feature>
<evidence type="ECO:0000313" key="2">
    <source>
        <dbReference type="EMBL" id="KAK1456766.1"/>
    </source>
</evidence>
<proteinExistence type="predicted"/>
<dbReference type="Proteomes" id="UP001239213">
    <property type="component" value="Unassembled WGS sequence"/>
</dbReference>